<keyword evidence="5" id="KW-0067">ATP-binding</keyword>
<feature type="domain" description="AGC-kinase C-terminal" evidence="8">
    <location>
        <begin position="329"/>
        <end position="388"/>
    </location>
</feature>
<dbReference type="PROSITE" id="PS51285">
    <property type="entry name" value="AGC_KINASE_CTER"/>
    <property type="match status" value="1"/>
</dbReference>
<gene>
    <name evidence="9" type="ORF">P43SY_006367</name>
</gene>
<evidence type="ECO:0000259" key="7">
    <source>
        <dbReference type="PROSITE" id="PS50011"/>
    </source>
</evidence>
<dbReference type="AlphaFoldDB" id="A0AAD5Q3W8"/>
<reference evidence="9" key="1">
    <citation type="submission" date="2021-12" db="EMBL/GenBank/DDBJ databases">
        <title>Prjna785345.</title>
        <authorList>
            <person name="Rujirawat T."/>
            <person name="Krajaejun T."/>
        </authorList>
    </citation>
    <scope>NUCLEOTIDE SEQUENCE</scope>
    <source>
        <strain evidence="9">Pi057C3</strain>
    </source>
</reference>
<dbReference type="PROSITE" id="PS00108">
    <property type="entry name" value="PROTEIN_KINASE_ST"/>
    <property type="match status" value="1"/>
</dbReference>
<dbReference type="SMART" id="SM00220">
    <property type="entry name" value="S_TKc"/>
    <property type="match status" value="1"/>
</dbReference>
<keyword evidence="4" id="KW-0418">Kinase</keyword>
<evidence type="ECO:0000256" key="1">
    <source>
        <dbReference type="ARBA" id="ARBA00022527"/>
    </source>
</evidence>
<feature type="compositionally biased region" description="Gly residues" evidence="6">
    <location>
        <begin position="1"/>
        <end position="11"/>
    </location>
</feature>
<keyword evidence="1" id="KW-0723">Serine/threonine-protein kinase</keyword>
<proteinExistence type="predicted"/>
<dbReference type="Pfam" id="PF00069">
    <property type="entry name" value="Pkinase"/>
    <property type="match status" value="1"/>
</dbReference>
<dbReference type="GO" id="GO:0005952">
    <property type="term" value="C:cAMP-dependent protein kinase complex"/>
    <property type="evidence" value="ECO:0007669"/>
    <property type="project" value="TreeGrafter"/>
</dbReference>
<keyword evidence="2" id="KW-0808">Transferase</keyword>
<keyword evidence="3" id="KW-0547">Nucleotide-binding</keyword>
<dbReference type="InterPro" id="IPR008271">
    <property type="entry name" value="Ser/Thr_kinase_AS"/>
</dbReference>
<evidence type="ECO:0008006" key="11">
    <source>
        <dbReference type="Google" id="ProtNLM"/>
    </source>
</evidence>
<dbReference type="Proteomes" id="UP001209570">
    <property type="component" value="Unassembled WGS sequence"/>
</dbReference>
<dbReference type="InterPro" id="IPR011009">
    <property type="entry name" value="Kinase-like_dom_sf"/>
</dbReference>
<evidence type="ECO:0000259" key="8">
    <source>
        <dbReference type="PROSITE" id="PS51285"/>
    </source>
</evidence>
<accession>A0AAD5Q3W8</accession>
<sequence length="388" mass="44074">MGGGLSTGGHGRSSYRYGVGGGHPADADPPEGEREVGAGAGAPLLWIGQRLELPPKPFNLATHFKLHCVLGTGMLGRVRLVQHLKSRQFFALKSMKKADIVAHDMLRHVDAERQAFQRLTKLQHPFLAKFFGSFQTPNHVHLVLEYVPGGELFRRLHQVGRFSNDETKFYATELVAFVESCHQQRYMYRDLKPENVLLDADGHIKVVDLGFVRRFEQRSERCSTDVGTPQYLAPEQLTQSRDKRHYTCVVDWWALACMVFEMMAGKTPFAQESKHDSPFELYTRILQGKIQWPRGMSSTLRDLLRRMLEPELGARLCDADAIKAHAWFSDVDWQDVQRRDVPAPFRPRLGHDGDRSHFDDIVDANTNELENGNGKGATDAFALEFRNF</sequence>
<dbReference type="GO" id="GO:0005524">
    <property type="term" value="F:ATP binding"/>
    <property type="evidence" value="ECO:0007669"/>
    <property type="project" value="UniProtKB-KW"/>
</dbReference>
<evidence type="ECO:0000256" key="2">
    <source>
        <dbReference type="ARBA" id="ARBA00022679"/>
    </source>
</evidence>
<evidence type="ECO:0000256" key="5">
    <source>
        <dbReference type="ARBA" id="ARBA00022840"/>
    </source>
</evidence>
<evidence type="ECO:0000313" key="10">
    <source>
        <dbReference type="Proteomes" id="UP001209570"/>
    </source>
</evidence>
<comment type="caution">
    <text evidence="9">The sequence shown here is derived from an EMBL/GenBank/DDBJ whole genome shotgun (WGS) entry which is preliminary data.</text>
</comment>
<feature type="region of interest" description="Disordered" evidence="6">
    <location>
        <begin position="1"/>
        <end position="35"/>
    </location>
</feature>
<dbReference type="GO" id="GO:0004691">
    <property type="term" value="F:cAMP-dependent protein kinase activity"/>
    <property type="evidence" value="ECO:0007669"/>
    <property type="project" value="TreeGrafter"/>
</dbReference>
<dbReference type="SMART" id="SM00133">
    <property type="entry name" value="S_TK_X"/>
    <property type="match status" value="1"/>
</dbReference>
<dbReference type="PANTHER" id="PTHR24353:SF37">
    <property type="entry name" value="CAMP-DEPENDENT PROTEIN KINASE CATALYTIC SUBUNIT PRKX"/>
    <property type="match status" value="1"/>
</dbReference>
<keyword evidence="10" id="KW-1185">Reference proteome</keyword>
<dbReference type="EMBL" id="JAKCXM010000328">
    <property type="protein sequence ID" value="KAJ0395719.1"/>
    <property type="molecule type" value="Genomic_DNA"/>
</dbReference>
<dbReference type="InterPro" id="IPR000719">
    <property type="entry name" value="Prot_kinase_dom"/>
</dbReference>
<dbReference type="PROSITE" id="PS50011">
    <property type="entry name" value="PROTEIN_KINASE_DOM"/>
    <property type="match status" value="1"/>
</dbReference>
<dbReference type="PANTHER" id="PTHR24353">
    <property type="entry name" value="CYCLIC NUCLEOTIDE-DEPENDENT PROTEIN KINASE"/>
    <property type="match status" value="1"/>
</dbReference>
<protein>
    <recommendedName>
        <fullName evidence="11">AGC protein kinase</fullName>
    </recommendedName>
</protein>
<dbReference type="SUPFAM" id="SSF56112">
    <property type="entry name" value="Protein kinase-like (PK-like)"/>
    <property type="match status" value="1"/>
</dbReference>
<evidence type="ECO:0000256" key="4">
    <source>
        <dbReference type="ARBA" id="ARBA00022777"/>
    </source>
</evidence>
<feature type="domain" description="Protein kinase" evidence="7">
    <location>
        <begin position="64"/>
        <end position="328"/>
    </location>
</feature>
<evidence type="ECO:0000256" key="6">
    <source>
        <dbReference type="SAM" id="MobiDB-lite"/>
    </source>
</evidence>
<dbReference type="InterPro" id="IPR000961">
    <property type="entry name" value="AGC-kinase_C"/>
</dbReference>
<dbReference type="FunFam" id="1.10.510.10:FF:000571">
    <property type="entry name" value="Maternal embryonic leucine zipper kinase"/>
    <property type="match status" value="1"/>
</dbReference>
<name>A0AAD5Q3W8_PYTIN</name>
<dbReference type="Gene3D" id="1.10.510.10">
    <property type="entry name" value="Transferase(Phosphotransferase) domain 1"/>
    <property type="match status" value="1"/>
</dbReference>
<evidence type="ECO:0000313" key="9">
    <source>
        <dbReference type="EMBL" id="KAJ0395719.1"/>
    </source>
</evidence>
<dbReference type="Gene3D" id="3.30.200.20">
    <property type="entry name" value="Phosphorylase Kinase, domain 1"/>
    <property type="match status" value="1"/>
</dbReference>
<organism evidence="9 10">
    <name type="scientific">Pythium insidiosum</name>
    <name type="common">Pythiosis disease agent</name>
    <dbReference type="NCBI Taxonomy" id="114742"/>
    <lineage>
        <taxon>Eukaryota</taxon>
        <taxon>Sar</taxon>
        <taxon>Stramenopiles</taxon>
        <taxon>Oomycota</taxon>
        <taxon>Peronosporomycetes</taxon>
        <taxon>Pythiales</taxon>
        <taxon>Pythiaceae</taxon>
        <taxon>Pythium</taxon>
    </lineage>
</organism>
<evidence type="ECO:0000256" key="3">
    <source>
        <dbReference type="ARBA" id="ARBA00022741"/>
    </source>
</evidence>